<reference evidence="2 3" key="1">
    <citation type="submission" date="2018-02" db="EMBL/GenBank/DDBJ databases">
        <title>Jeotgalibacillus proteolyticum sp. nov. a protease producing bacterium isolated from ocean sediments of Laizhou Bay.</title>
        <authorList>
            <person name="Li Y."/>
        </authorList>
    </citation>
    <scope>NUCLEOTIDE SEQUENCE [LARGE SCALE GENOMIC DNA]</scope>
    <source>
        <strain evidence="2 3">22-7</strain>
    </source>
</reference>
<comment type="caution">
    <text evidence="2">The sequence shown here is derived from an EMBL/GenBank/DDBJ whole genome shotgun (WGS) entry which is preliminary data.</text>
</comment>
<keyword evidence="1" id="KW-0472">Membrane</keyword>
<feature type="transmembrane region" description="Helical" evidence="1">
    <location>
        <begin position="99"/>
        <end position="117"/>
    </location>
</feature>
<keyword evidence="3" id="KW-1185">Reference proteome</keyword>
<accession>A0A2S5GCR2</accession>
<dbReference type="EMBL" id="PREZ01000003">
    <property type="protein sequence ID" value="PPA70822.1"/>
    <property type="molecule type" value="Genomic_DNA"/>
</dbReference>
<keyword evidence="1" id="KW-1133">Transmembrane helix</keyword>
<feature type="transmembrane region" description="Helical" evidence="1">
    <location>
        <begin position="71"/>
        <end position="92"/>
    </location>
</feature>
<dbReference type="InterPro" id="IPR025440">
    <property type="entry name" value="DUF4306"/>
</dbReference>
<dbReference type="AlphaFoldDB" id="A0A2S5GCR2"/>
<sequence>MFKMTLKTGVLMIILAIAAFAAWVDGSALLDDPWDWQHTALFSQFFHGSISAEHQISQLDFFLYSAKFRPFYPVLMIISSLGLIVLSAYHLLKKEPKRFAYFLFVMSAGAFALSYGISSSPTVGGFIFFLLWLASGILFILSAAWILRKGSFRQDQVNA</sequence>
<dbReference type="RefSeq" id="WP_104057572.1">
    <property type="nucleotide sequence ID" value="NZ_PREZ01000003.1"/>
</dbReference>
<keyword evidence="1" id="KW-0812">Transmembrane</keyword>
<dbReference type="Pfam" id="PF14154">
    <property type="entry name" value="DUF4306"/>
    <property type="match status" value="1"/>
</dbReference>
<feature type="transmembrane region" description="Helical" evidence="1">
    <location>
        <begin position="123"/>
        <end position="147"/>
    </location>
</feature>
<proteinExistence type="predicted"/>
<evidence type="ECO:0000256" key="1">
    <source>
        <dbReference type="SAM" id="Phobius"/>
    </source>
</evidence>
<organism evidence="2 3">
    <name type="scientific">Jeotgalibacillus proteolyticus</name>
    <dbReference type="NCBI Taxonomy" id="2082395"/>
    <lineage>
        <taxon>Bacteria</taxon>
        <taxon>Bacillati</taxon>
        <taxon>Bacillota</taxon>
        <taxon>Bacilli</taxon>
        <taxon>Bacillales</taxon>
        <taxon>Caryophanaceae</taxon>
        <taxon>Jeotgalibacillus</taxon>
    </lineage>
</organism>
<dbReference type="Proteomes" id="UP000239047">
    <property type="component" value="Unassembled WGS sequence"/>
</dbReference>
<protein>
    <recommendedName>
        <fullName evidence="4">DUF4306 domain-containing protein</fullName>
    </recommendedName>
</protein>
<dbReference type="OrthoDB" id="2721142at2"/>
<gene>
    <name evidence="2" type="ORF">C4B60_08495</name>
</gene>
<evidence type="ECO:0000313" key="3">
    <source>
        <dbReference type="Proteomes" id="UP000239047"/>
    </source>
</evidence>
<evidence type="ECO:0000313" key="2">
    <source>
        <dbReference type="EMBL" id="PPA70822.1"/>
    </source>
</evidence>
<evidence type="ECO:0008006" key="4">
    <source>
        <dbReference type="Google" id="ProtNLM"/>
    </source>
</evidence>
<name>A0A2S5GCR2_9BACL</name>